<feature type="region of interest" description="Disordered" evidence="1">
    <location>
        <begin position="75"/>
        <end position="97"/>
    </location>
</feature>
<feature type="compositionally biased region" description="Polar residues" evidence="1">
    <location>
        <begin position="85"/>
        <end position="97"/>
    </location>
</feature>
<dbReference type="HOGENOM" id="CLU_2343613_0_0_9"/>
<dbReference type="AlphaFoldDB" id="Q2RH15"/>
<proteinExistence type="predicted"/>
<accession>Q2RH15</accession>
<name>Q2RH15_MOOTA</name>
<dbReference type="OrthoDB" id="9967274at2"/>
<dbReference type="InterPro" id="IPR021682">
    <property type="entry name" value="DUF2933"/>
</dbReference>
<feature type="compositionally biased region" description="Basic and acidic residues" evidence="1">
    <location>
        <begin position="75"/>
        <end position="84"/>
    </location>
</feature>
<dbReference type="EnsemblBacteria" id="ABC20274">
    <property type="protein sequence ID" value="ABC20274"/>
    <property type="gene ID" value="Moth_1976"/>
</dbReference>
<organism evidence="2">
    <name type="scientific">Moorella thermoacetica (strain ATCC 39073 / JCM 9320)</name>
    <dbReference type="NCBI Taxonomy" id="264732"/>
    <lineage>
        <taxon>Bacteria</taxon>
        <taxon>Bacillati</taxon>
        <taxon>Bacillota</taxon>
        <taxon>Clostridia</taxon>
        <taxon>Neomoorellales</taxon>
        <taxon>Neomoorellaceae</taxon>
        <taxon>Neomoorella</taxon>
    </lineage>
</organism>
<gene>
    <name evidence="2" type="ordered locus">Moth_1976</name>
</gene>
<evidence type="ECO:0000313" key="2">
    <source>
        <dbReference type="EMBL" id="ABC20274.1"/>
    </source>
</evidence>
<dbReference type="Pfam" id="PF11666">
    <property type="entry name" value="DUF2933"/>
    <property type="match status" value="1"/>
</dbReference>
<sequence>MSNSLPRGEMGMNHRKHGLLMLLGCGLMIVAVFFLLARGAAANNSTAGGSWTWLLFLLCPLMHLFMMGGHNHGECQHGEHKATSKNDQSQSGKTQIE</sequence>
<dbReference type="KEGG" id="mta:Moth_1976"/>
<evidence type="ECO:0000256" key="1">
    <source>
        <dbReference type="SAM" id="MobiDB-lite"/>
    </source>
</evidence>
<protein>
    <recommendedName>
        <fullName evidence="3">DUF2933 domain-containing protein</fullName>
    </recommendedName>
</protein>
<dbReference type="STRING" id="264732.Moth_1976"/>
<evidence type="ECO:0008006" key="3">
    <source>
        <dbReference type="Google" id="ProtNLM"/>
    </source>
</evidence>
<dbReference type="EMBL" id="CP000232">
    <property type="protein sequence ID" value="ABC20274.1"/>
    <property type="molecule type" value="Genomic_DNA"/>
</dbReference>
<reference evidence="2" key="1">
    <citation type="submission" date="2005-12" db="EMBL/GenBank/DDBJ databases">
        <title>Complete sequence of Moorella thermoacetica ATCC 39073.</title>
        <authorList>
            <consortium name="US DOE Joint Genome Institute"/>
            <person name="Copeland A."/>
            <person name="Lucas S."/>
            <person name="Lapidus A."/>
            <person name="Barry K."/>
            <person name="Detter J.C."/>
            <person name="Glavina T."/>
            <person name="Hammon N."/>
            <person name="Israni S."/>
            <person name="Pitluck S."/>
            <person name="Chertkov O."/>
            <person name="Saunders E.H."/>
            <person name="Brettin T."/>
            <person name="Bruce D."/>
            <person name="Han C."/>
            <person name="Tapia R."/>
            <person name="Gilna P."/>
            <person name="Schmutz J."/>
            <person name="Larimer F."/>
            <person name="Land M."/>
            <person name="Kyrpides N."/>
            <person name="Anderson I."/>
            <person name="Richardson P."/>
            <person name="Ragsdale S."/>
        </authorList>
    </citation>
    <scope>NUCLEOTIDE SEQUENCE</scope>
    <source>
        <strain evidence="2">ATCC 39073</strain>
    </source>
</reference>